<evidence type="ECO:0000313" key="5">
    <source>
        <dbReference type="RefSeq" id="XP_022082843.1"/>
    </source>
</evidence>
<feature type="region of interest" description="Disordered" evidence="1">
    <location>
        <begin position="136"/>
        <end position="278"/>
    </location>
</feature>
<evidence type="ECO:0000313" key="2">
    <source>
        <dbReference type="Proteomes" id="UP000694845"/>
    </source>
</evidence>
<proteinExistence type="predicted"/>
<evidence type="ECO:0000313" key="3">
    <source>
        <dbReference type="RefSeq" id="XP_022082841.1"/>
    </source>
</evidence>
<keyword evidence="2" id="KW-1185">Reference proteome</keyword>
<dbReference type="Proteomes" id="UP000694845">
    <property type="component" value="Unplaced"/>
</dbReference>
<feature type="compositionally biased region" description="Basic and acidic residues" evidence="1">
    <location>
        <begin position="169"/>
        <end position="219"/>
    </location>
</feature>
<organism evidence="2 3">
    <name type="scientific">Acanthaster planci</name>
    <name type="common">Crown-of-thorns starfish</name>
    <dbReference type="NCBI Taxonomy" id="133434"/>
    <lineage>
        <taxon>Eukaryota</taxon>
        <taxon>Metazoa</taxon>
        <taxon>Echinodermata</taxon>
        <taxon>Eleutherozoa</taxon>
        <taxon>Asterozoa</taxon>
        <taxon>Asteroidea</taxon>
        <taxon>Valvatacea</taxon>
        <taxon>Valvatida</taxon>
        <taxon>Acanthasteridae</taxon>
        <taxon>Acanthaster</taxon>
    </lineage>
</organism>
<dbReference type="AlphaFoldDB" id="A0A8B7XSA9"/>
<dbReference type="GeneID" id="110975051"/>
<feature type="compositionally biased region" description="Polar residues" evidence="1">
    <location>
        <begin position="251"/>
        <end position="260"/>
    </location>
</feature>
<sequence length="278" mass="30349">MMSSTYAPTLLSNPFEATPEKLFSHLALTQDNDAGDSSNGDLHRDSRVGGDVKKAGDVKQSNSHEDDGLVSGSLRSPMQTRVRRISAELRLSASSNLDNIKRAGKGLSSGLHNVANKLPLPAMPKSLRRRSWHYEEAEENSLLEPDSLAQEEDGEDKMGKAKSKSSESLMRKATKEDGDVTRGGSGDRDRTGKSFLVRKWEARKNKDQESKADDKKDDSSPGEVPETSNQGTEALSVESIPIAFEPLTLGQRPTTPTVTISFDEDPPPKKNSNNPFLD</sequence>
<dbReference type="RefSeq" id="XP_022082843.1">
    <property type="nucleotide sequence ID" value="XM_022227151.1"/>
</dbReference>
<gene>
    <name evidence="3 4 5" type="primary">LOC110975051</name>
</gene>
<evidence type="ECO:0000313" key="4">
    <source>
        <dbReference type="RefSeq" id="XP_022082842.1"/>
    </source>
</evidence>
<name>A0A8B7XSA9_ACAPL</name>
<feature type="region of interest" description="Disordered" evidence="1">
    <location>
        <begin position="28"/>
        <end position="73"/>
    </location>
</feature>
<accession>A0A8B7XSA9</accession>
<reference evidence="3 4" key="1">
    <citation type="submission" date="2025-04" db="UniProtKB">
        <authorList>
            <consortium name="RefSeq"/>
        </authorList>
    </citation>
    <scope>IDENTIFICATION</scope>
</reference>
<dbReference type="KEGG" id="aplc:110975051"/>
<feature type="compositionally biased region" description="Basic and acidic residues" evidence="1">
    <location>
        <begin position="41"/>
        <end position="67"/>
    </location>
</feature>
<protein>
    <submittedName>
        <fullName evidence="3 4">Uncharacterized protein LOC110975051 isoform X1</fullName>
    </submittedName>
</protein>
<dbReference type="OrthoDB" id="10400318at2759"/>
<dbReference type="RefSeq" id="XP_022082841.1">
    <property type="nucleotide sequence ID" value="XM_022227149.1"/>
</dbReference>
<dbReference type="RefSeq" id="XP_022082842.1">
    <property type="nucleotide sequence ID" value="XM_022227150.1"/>
</dbReference>
<evidence type="ECO:0000256" key="1">
    <source>
        <dbReference type="SAM" id="MobiDB-lite"/>
    </source>
</evidence>
<feature type="compositionally biased region" description="Polar residues" evidence="1">
    <location>
        <begin position="28"/>
        <end position="40"/>
    </location>
</feature>